<gene>
    <name evidence="2" type="ORF">F2Q68_00014197</name>
</gene>
<dbReference type="EMBL" id="QGKW02001940">
    <property type="protein sequence ID" value="KAF2555693.1"/>
    <property type="molecule type" value="Genomic_DNA"/>
</dbReference>
<reference evidence="2" key="1">
    <citation type="submission" date="2019-12" db="EMBL/GenBank/DDBJ databases">
        <title>Genome sequencing and annotation of Brassica cretica.</title>
        <authorList>
            <person name="Studholme D.J."/>
            <person name="Sarris P.F."/>
        </authorList>
    </citation>
    <scope>NUCLEOTIDE SEQUENCE</scope>
    <source>
        <strain evidence="2">PFS-001/15</strain>
        <tissue evidence="2">Leaf</tissue>
    </source>
</reference>
<evidence type="ECO:0000256" key="1">
    <source>
        <dbReference type="SAM" id="MobiDB-lite"/>
    </source>
</evidence>
<accession>A0A8S9HCC3</accession>
<evidence type="ECO:0000313" key="2">
    <source>
        <dbReference type="EMBL" id="KAF2555693.1"/>
    </source>
</evidence>
<protein>
    <submittedName>
        <fullName evidence="2">Uncharacterized protein</fullName>
    </submittedName>
</protein>
<evidence type="ECO:0000313" key="3">
    <source>
        <dbReference type="Proteomes" id="UP000712281"/>
    </source>
</evidence>
<proteinExistence type="predicted"/>
<dbReference type="Proteomes" id="UP000712281">
    <property type="component" value="Unassembled WGS sequence"/>
</dbReference>
<feature type="region of interest" description="Disordered" evidence="1">
    <location>
        <begin position="237"/>
        <end position="282"/>
    </location>
</feature>
<dbReference type="AlphaFoldDB" id="A0A8S9HCC3"/>
<organism evidence="2 3">
    <name type="scientific">Brassica cretica</name>
    <name type="common">Mustard</name>
    <dbReference type="NCBI Taxonomy" id="69181"/>
    <lineage>
        <taxon>Eukaryota</taxon>
        <taxon>Viridiplantae</taxon>
        <taxon>Streptophyta</taxon>
        <taxon>Embryophyta</taxon>
        <taxon>Tracheophyta</taxon>
        <taxon>Spermatophyta</taxon>
        <taxon>Magnoliopsida</taxon>
        <taxon>eudicotyledons</taxon>
        <taxon>Gunneridae</taxon>
        <taxon>Pentapetalae</taxon>
        <taxon>rosids</taxon>
        <taxon>malvids</taxon>
        <taxon>Brassicales</taxon>
        <taxon>Brassicaceae</taxon>
        <taxon>Brassiceae</taxon>
        <taxon>Brassica</taxon>
    </lineage>
</organism>
<sequence>MSSSFSFPRPTTTTDNLEDLYKVYGVDRAVVLDLAGATETPKTVRGGYCGAYRSFFHSCGLTFPIPEPVLEILEELGLSFTQILPNFLSHLIALLVRAREEGLPFGLGEFRHHVLVKRNKQNPGTFLVSPRPGRHVIVDVPYRDEKWHEQFFVFNVDRASVGDFDFSRLPRNWAENIAPSGSSLMSDEIRGLIEAPPVEGSEHEAKYSREVVATPSVQAQSSDRLVRHLVRRSSFRASGSASRSRASDRPPLISIRDTEDEGSSLEERSPILLSPGLEDETVPRPISGVGDLISLAGRMRSAGCRLPSLASSAEKKAYAKVAVASSKVMEAFKKYVVVMEDRENEAYTTQVVAQRAKIAAFEVERDQDICLASCIARRDIEKQYREVLESLKENLTSKKKEVSAKIQLQEVIANIDLLNKLKDGGLTVDAELARLKEMEGDCEGLVASAAVSDWSITELDLPQVSKDSVDQVDGSSVPDGSDSS</sequence>
<feature type="region of interest" description="Disordered" evidence="1">
    <location>
        <begin position="465"/>
        <end position="484"/>
    </location>
</feature>
<name>A0A8S9HCC3_BRACR</name>
<comment type="caution">
    <text evidence="2">The sequence shown here is derived from an EMBL/GenBank/DDBJ whole genome shotgun (WGS) entry which is preliminary data.</text>
</comment>